<dbReference type="EMBL" id="JAKOGI010001952">
    <property type="protein sequence ID" value="KAJ8423474.1"/>
    <property type="molecule type" value="Genomic_DNA"/>
</dbReference>
<evidence type="ECO:0000256" key="2">
    <source>
        <dbReference type="ARBA" id="ARBA00022771"/>
    </source>
</evidence>
<comment type="caution">
    <text evidence="7">The sequence shown here is derived from an EMBL/GenBank/DDBJ whole genome shotgun (WGS) entry which is preliminary data.</text>
</comment>
<feature type="domain" description="SWIM-type" evidence="6">
    <location>
        <begin position="90"/>
        <end position="132"/>
    </location>
</feature>
<protein>
    <recommendedName>
        <fullName evidence="6">SWIM-type domain-containing protein</fullName>
    </recommendedName>
</protein>
<evidence type="ECO:0000313" key="8">
    <source>
        <dbReference type="Proteomes" id="UP001153076"/>
    </source>
</evidence>
<feature type="region of interest" description="Disordered" evidence="5">
    <location>
        <begin position="186"/>
        <end position="211"/>
    </location>
</feature>
<evidence type="ECO:0000259" key="6">
    <source>
        <dbReference type="PROSITE" id="PS50966"/>
    </source>
</evidence>
<dbReference type="SUPFAM" id="SSF57756">
    <property type="entry name" value="Retrovirus zinc finger-like domains"/>
    <property type="match status" value="1"/>
</dbReference>
<feature type="compositionally biased region" description="Acidic residues" evidence="5">
    <location>
        <begin position="1"/>
        <end position="20"/>
    </location>
</feature>
<organism evidence="7 8">
    <name type="scientific">Carnegiea gigantea</name>
    <dbReference type="NCBI Taxonomy" id="171969"/>
    <lineage>
        <taxon>Eukaryota</taxon>
        <taxon>Viridiplantae</taxon>
        <taxon>Streptophyta</taxon>
        <taxon>Embryophyta</taxon>
        <taxon>Tracheophyta</taxon>
        <taxon>Spermatophyta</taxon>
        <taxon>Magnoliopsida</taxon>
        <taxon>eudicotyledons</taxon>
        <taxon>Gunneridae</taxon>
        <taxon>Pentapetalae</taxon>
        <taxon>Caryophyllales</taxon>
        <taxon>Cactineae</taxon>
        <taxon>Cactaceae</taxon>
        <taxon>Cactoideae</taxon>
        <taxon>Echinocereeae</taxon>
        <taxon>Carnegiea</taxon>
    </lineage>
</organism>
<evidence type="ECO:0000313" key="7">
    <source>
        <dbReference type="EMBL" id="KAJ8423474.1"/>
    </source>
</evidence>
<dbReference type="AlphaFoldDB" id="A0A9Q1GQK2"/>
<dbReference type="GO" id="GO:0008270">
    <property type="term" value="F:zinc ion binding"/>
    <property type="evidence" value="ECO:0007669"/>
    <property type="project" value="UniProtKB-KW"/>
</dbReference>
<sequence>MSDDDEISVASDDAGDEDTIAQDNRGDEQSPQTGSDQGMKKKGKMDKYKQDIIKWKNGVGEIIEWKLADMYQKIGYIAAVECYSLMLGEYSVELTNSHKLVVKLGQQTCTCKQWQLRGLPCCHALAVIAKANLWVYDYFHPIYETATQEAIYDQLVHPMETHDMGKVDEKTGVVVGGEELLDDYNRCIPPPNNRRHPDRPPSKRIESQTQDKKVRGCSKCNEVGHTRCTCRNPRQISAQRTKGLGPFSIDAGTLAGTLLVAAAELHIC</sequence>
<proteinExistence type="predicted"/>
<dbReference type="InterPro" id="IPR036875">
    <property type="entry name" value="Znf_CCHC_sf"/>
</dbReference>
<dbReference type="PANTHER" id="PTHR31973">
    <property type="entry name" value="POLYPROTEIN, PUTATIVE-RELATED"/>
    <property type="match status" value="1"/>
</dbReference>
<evidence type="ECO:0000256" key="1">
    <source>
        <dbReference type="ARBA" id="ARBA00022723"/>
    </source>
</evidence>
<dbReference type="InterPro" id="IPR006564">
    <property type="entry name" value="Znf_PMZ"/>
</dbReference>
<gene>
    <name evidence="7" type="ORF">Cgig2_013517</name>
</gene>
<dbReference type="OrthoDB" id="1844242at2759"/>
<reference evidence="7" key="1">
    <citation type="submission" date="2022-04" db="EMBL/GenBank/DDBJ databases">
        <title>Carnegiea gigantea Genome sequencing and assembly v2.</title>
        <authorList>
            <person name="Copetti D."/>
            <person name="Sanderson M.J."/>
            <person name="Burquez A."/>
            <person name="Wojciechowski M.F."/>
        </authorList>
    </citation>
    <scope>NUCLEOTIDE SEQUENCE</scope>
    <source>
        <strain evidence="7">SGP5-SGP5p</strain>
        <tissue evidence="7">Aerial part</tissue>
    </source>
</reference>
<keyword evidence="8" id="KW-1185">Reference proteome</keyword>
<keyword evidence="2 4" id="KW-0863">Zinc-finger</keyword>
<dbReference type="GO" id="GO:0003676">
    <property type="term" value="F:nucleic acid binding"/>
    <property type="evidence" value="ECO:0007669"/>
    <property type="project" value="InterPro"/>
</dbReference>
<feature type="region of interest" description="Disordered" evidence="5">
    <location>
        <begin position="1"/>
        <end position="43"/>
    </location>
</feature>
<accession>A0A9Q1GQK2</accession>
<dbReference type="InterPro" id="IPR007527">
    <property type="entry name" value="Znf_SWIM"/>
</dbReference>
<dbReference type="SMART" id="SM00575">
    <property type="entry name" value="ZnF_PMZ"/>
    <property type="match status" value="1"/>
</dbReference>
<name>A0A9Q1GQK2_9CARY</name>
<dbReference type="PANTHER" id="PTHR31973:SF187">
    <property type="entry name" value="MUTATOR TRANSPOSASE MUDRA PROTEIN"/>
    <property type="match status" value="1"/>
</dbReference>
<dbReference type="Pfam" id="PF04434">
    <property type="entry name" value="SWIM"/>
    <property type="match status" value="1"/>
</dbReference>
<feature type="compositionally biased region" description="Basic and acidic residues" evidence="5">
    <location>
        <begin position="198"/>
        <end position="211"/>
    </location>
</feature>
<dbReference type="Proteomes" id="UP001153076">
    <property type="component" value="Unassembled WGS sequence"/>
</dbReference>
<evidence type="ECO:0000256" key="4">
    <source>
        <dbReference type="PROSITE-ProRule" id="PRU00325"/>
    </source>
</evidence>
<evidence type="ECO:0000256" key="5">
    <source>
        <dbReference type="SAM" id="MobiDB-lite"/>
    </source>
</evidence>
<keyword evidence="3" id="KW-0862">Zinc</keyword>
<keyword evidence="1" id="KW-0479">Metal-binding</keyword>
<dbReference type="PROSITE" id="PS50966">
    <property type="entry name" value="ZF_SWIM"/>
    <property type="match status" value="1"/>
</dbReference>
<evidence type="ECO:0000256" key="3">
    <source>
        <dbReference type="ARBA" id="ARBA00022833"/>
    </source>
</evidence>